<dbReference type="PANTHER" id="PTHR30435">
    <property type="entry name" value="FLAGELLAR PROTEIN"/>
    <property type="match status" value="1"/>
</dbReference>
<gene>
    <name evidence="10" type="ORF">GCN75_25775</name>
</gene>
<dbReference type="PROSITE" id="PS00588">
    <property type="entry name" value="FLAGELLA_BB_ROD"/>
    <property type="match status" value="1"/>
</dbReference>
<comment type="caution">
    <text evidence="10">The sequence shown here is derived from an EMBL/GenBank/DDBJ whole genome shotgun (WGS) entry which is preliminary data.</text>
</comment>
<evidence type="ECO:0000313" key="10">
    <source>
        <dbReference type="EMBL" id="KAB8059954.1"/>
    </source>
</evidence>
<comment type="subcellular location">
    <subcellularLocation>
        <location evidence="1 5">Bacterial flagellum basal body</location>
    </subcellularLocation>
</comment>
<dbReference type="InterPro" id="IPR019776">
    <property type="entry name" value="Flagellar_basal_body_rod_CS"/>
</dbReference>
<evidence type="ECO:0000256" key="5">
    <source>
        <dbReference type="RuleBase" id="RU362116"/>
    </source>
</evidence>
<evidence type="ECO:0000259" key="9">
    <source>
        <dbReference type="Pfam" id="PF22692"/>
    </source>
</evidence>
<comment type="similarity">
    <text evidence="2 5">Belongs to the flagella basal body rod proteins family.</text>
</comment>
<dbReference type="InterPro" id="IPR037058">
    <property type="entry name" value="Falgellar_hook_FlgE_sf"/>
</dbReference>
<sequence>MSFQQGLSGLNGAAKSLDVIGNNIANSSTVGFKQSQAQFADIYANSLYGVGGNQAGIGVSVSQIAQQFNQGNLETSSNPLDIAINGGGFFRTSVNGAVQYSRNGQFQVDKSGFIVNAQLAQLTGYAADANGKIVAGAVVPLQIDQSDMKPQATTKIDTQVNLNSNTAMPTTVPFKSTDDTSYSKSFPVEVFDSLGNSHIMSNFYVKTGTNTWDVYSAVDGTEVTSMKAAAALQTDPASLAARAAYQAAATAVPLVPANVTAAAVAYGNAVGAAVSAAAAAAGATPAQLAAIAATYGSAVPNGVNSSRTPDQIDAAIRAVTVVPAIKTGSLVFNTVGSLDRAAMLALTPPQTLPVTVNLPIFPATGANATLSVQVDFSKSTQLGTATAEKKTEADGYKAGQLSQFIVGDDGVIQGQYNNGKTRALGQVVLSNFTNPNGLEPLGNNAWVESSASGKPITGEPKTGTLGNLRASAVEVSNVDLTAELVNMITAQRAYQANAQTIKTQDSVLQTLVNLR</sequence>
<protein>
    <recommendedName>
        <fullName evidence="3 5">Flagellar hook protein FlgE</fullName>
    </recommendedName>
</protein>
<dbReference type="Pfam" id="PF07559">
    <property type="entry name" value="FlgE_D2"/>
    <property type="match status" value="1"/>
</dbReference>
<feature type="domain" description="Flagellar basal-body/hook protein C-terminal" evidence="7">
    <location>
        <begin position="471"/>
        <end position="514"/>
    </location>
</feature>
<keyword evidence="4 5" id="KW-0975">Bacterial flagellum</keyword>
<evidence type="ECO:0000259" key="8">
    <source>
        <dbReference type="Pfam" id="PF07559"/>
    </source>
</evidence>
<dbReference type="EMBL" id="WFLI01000046">
    <property type="protein sequence ID" value="KAB8059954.1"/>
    <property type="molecule type" value="Genomic_DNA"/>
</dbReference>
<reference evidence="10 11" key="1">
    <citation type="submission" date="2019-10" db="EMBL/GenBank/DDBJ databases">
        <title>Three novel species isolated from a subtropical stream in China.</title>
        <authorList>
            <person name="Lu H."/>
        </authorList>
    </citation>
    <scope>NUCLEOTIDE SEQUENCE [LARGE SCALE GENOMIC DNA]</scope>
    <source>
        <strain evidence="10 11">FT13W</strain>
    </source>
</reference>
<dbReference type="InterPro" id="IPR053967">
    <property type="entry name" value="LlgE_F_G-like_D1"/>
</dbReference>
<evidence type="ECO:0000259" key="6">
    <source>
        <dbReference type="Pfam" id="PF00460"/>
    </source>
</evidence>
<evidence type="ECO:0000259" key="7">
    <source>
        <dbReference type="Pfam" id="PF06429"/>
    </source>
</evidence>
<organism evidence="10 11">
    <name type="scientific">Janthinobacterium violaceinigrum</name>
    <dbReference type="NCBI Taxonomy" id="2654252"/>
    <lineage>
        <taxon>Bacteria</taxon>
        <taxon>Pseudomonadati</taxon>
        <taxon>Pseudomonadota</taxon>
        <taxon>Betaproteobacteria</taxon>
        <taxon>Burkholderiales</taxon>
        <taxon>Oxalobacteraceae</taxon>
        <taxon>Janthinobacterium</taxon>
    </lineage>
</organism>
<name>A0A6I1HN00_9BURK</name>
<dbReference type="GO" id="GO:0009425">
    <property type="term" value="C:bacterial-type flagellum basal body"/>
    <property type="evidence" value="ECO:0007669"/>
    <property type="project" value="UniProtKB-SubCell"/>
</dbReference>
<evidence type="ECO:0000256" key="2">
    <source>
        <dbReference type="ARBA" id="ARBA00009677"/>
    </source>
</evidence>
<evidence type="ECO:0000256" key="1">
    <source>
        <dbReference type="ARBA" id="ARBA00004117"/>
    </source>
</evidence>
<dbReference type="GO" id="GO:0071978">
    <property type="term" value="P:bacterial-type flagellum-dependent swarming motility"/>
    <property type="evidence" value="ECO:0007669"/>
    <property type="project" value="TreeGrafter"/>
</dbReference>
<dbReference type="PANTHER" id="PTHR30435:SF1">
    <property type="entry name" value="FLAGELLAR HOOK PROTEIN FLGE"/>
    <property type="match status" value="1"/>
</dbReference>
<feature type="domain" description="Flagellar basal body rod protein N-terminal" evidence="6">
    <location>
        <begin position="6"/>
        <end position="33"/>
    </location>
</feature>
<keyword evidence="10" id="KW-0282">Flagellum</keyword>
<dbReference type="NCBIfam" id="TIGR03506">
    <property type="entry name" value="FlgEFG_subfam"/>
    <property type="match status" value="1"/>
</dbReference>
<dbReference type="AlphaFoldDB" id="A0A6I1HN00"/>
<dbReference type="RefSeq" id="WP_152284903.1">
    <property type="nucleotide sequence ID" value="NZ_WFLI01000046.1"/>
</dbReference>
<dbReference type="InterPro" id="IPR020013">
    <property type="entry name" value="Flagellar_FlgE/F/G"/>
</dbReference>
<feature type="domain" description="Flagellar hook protein FlgE D2" evidence="8">
    <location>
        <begin position="161"/>
        <end position="396"/>
    </location>
</feature>
<evidence type="ECO:0000256" key="3">
    <source>
        <dbReference type="ARBA" id="ARBA00019015"/>
    </source>
</evidence>
<keyword evidence="10" id="KW-0969">Cilium</keyword>
<keyword evidence="10" id="KW-0966">Cell projection</keyword>
<dbReference type="Pfam" id="PF00460">
    <property type="entry name" value="Flg_bb_rod"/>
    <property type="match status" value="1"/>
</dbReference>
<accession>A0A6I1HN00</accession>
<keyword evidence="11" id="KW-1185">Reference proteome</keyword>
<dbReference type="Pfam" id="PF06429">
    <property type="entry name" value="Flg_bbr_C"/>
    <property type="match status" value="1"/>
</dbReference>
<proteinExistence type="inferred from homology"/>
<dbReference type="InterPro" id="IPR010930">
    <property type="entry name" value="Flg_bb/hook_C_dom"/>
</dbReference>
<feature type="domain" description="Flagellar hook protein FlgE/F/G-like D1" evidence="9">
    <location>
        <begin position="83"/>
        <end position="124"/>
    </location>
</feature>
<dbReference type="InterPro" id="IPR037925">
    <property type="entry name" value="FlgE/F/G-like"/>
</dbReference>
<dbReference type="GO" id="GO:0009424">
    <property type="term" value="C:bacterial-type flagellum hook"/>
    <property type="evidence" value="ECO:0007669"/>
    <property type="project" value="TreeGrafter"/>
</dbReference>
<dbReference type="InterPro" id="IPR011491">
    <property type="entry name" value="FlgE_D2"/>
</dbReference>
<evidence type="ECO:0000256" key="4">
    <source>
        <dbReference type="ARBA" id="ARBA00023143"/>
    </source>
</evidence>
<dbReference type="Proteomes" id="UP000468717">
    <property type="component" value="Unassembled WGS sequence"/>
</dbReference>
<dbReference type="Gene3D" id="2.60.98.20">
    <property type="entry name" value="Flagellar hook protein FlgE"/>
    <property type="match status" value="1"/>
</dbReference>
<dbReference type="Pfam" id="PF22692">
    <property type="entry name" value="LlgE_F_G_D1"/>
    <property type="match status" value="1"/>
</dbReference>
<dbReference type="GO" id="GO:0005829">
    <property type="term" value="C:cytosol"/>
    <property type="evidence" value="ECO:0007669"/>
    <property type="project" value="TreeGrafter"/>
</dbReference>
<dbReference type="SUPFAM" id="SSF117143">
    <property type="entry name" value="Flagellar hook protein flgE"/>
    <property type="match status" value="1"/>
</dbReference>
<dbReference type="InterPro" id="IPR001444">
    <property type="entry name" value="Flag_bb_rod_N"/>
</dbReference>
<evidence type="ECO:0000313" key="11">
    <source>
        <dbReference type="Proteomes" id="UP000468717"/>
    </source>
</evidence>
<comment type="function">
    <text evidence="5">A flexible structure which links the flagellar filament to the drive apparatus in the basal body.</text>
</comment>